<evidence type="ECO:0000256" key="4">
    <source>
        <dbReference type="ARBA" id="ARBA00023136"/>
    </source>
</evidence>
<feature type="chain" id="PRO_5013601637" description="POTRA domain-containing protein" evidence="6">
    <location>
        <begin position="29"/>
        <end position="598"/>
    </location>
</feature>
<evidence type="ECO:0000313" key="9">
    <source>
        <dbReference type="Proteomes" id="UP000221024"/>
    </source>
</evidence>
<evidence type="ECO:0000256" key="6">
    <source>
        <dbReference type="SAM" id="SignalP"/>
    </source>
</evidence>
<reference evidence="8 9" key="1">
    <citation type="submission" date="2017-10" db="EMBL/GenBank/DDBJ databases">
        <title>Draft genome of Longimonas halophila.</title>
        <authorList>
            <person name="Goh K.M."/>
            <person name="Shamsir M.S."/>
            <person name="Lim S.W."/>
        </authorList>
    </citation>
    <scope>NUCLEOTIDE SEQUENCE [LARGE SCALE GENOMIC DNA]</scope>
    <source>
        <strain evidence="8 9">KCTC 42399</strain>
    </source>
</reference>
<accession>A0A2H3P337</accession>
<keyword evidence="9" id="KW-1185">Reference proteome</keyword>
<feature type="region of interest" description="Disordered" evidence="5">
    <location>
        <begin position="541"/>
        <end position="561"/>
    </location>
</feature>
<keyword evidence="2" id="KW-1134">Transmembrane beta strand</keyword>
<dbReference type="InterPro" id="IPR000184">
    <property type="entry name" value="Bac_surfAg_D15"/>
</dbReference>
<dbReference type="OrthoDB" id="9811416at2"/>
<dbReference type="PROSITE" id="PS51779">
    <property type="entry name" value="POTRA"/>
    <property type="match status" value="2"/>
</dbReference>
<evidence type="ECO:0000256" key="5">
    <source>
        <dbReference type="SAM" id="MobiDB-lite"/>
    </source>
</evidence>
<evidence type="ECO:0000313" key="8">
    <source>
        <dbReference type="EMBL" id="PEN05683.1"/>
    </source>
</evidence>
<organism evidence="8 9">
    <name type="scientific">Longimonas halophila</name>
    <dbReference type="NCBI Taxonomy" id="1469170"/>
    <lineage>
        <taxon>Bacteria</taxon>
        <taxon>Pseudomonadati</taxon>
        <taxon>Rhodothermota</taxon>
        <taxon>Rhodothermia</taxon>
        <taxon>Rhodothermales</taxon>
        <taxon>Salisaetaceae</taxon>
        <taxon>Longimonas</taxon>
    </lineage>
</organism>
<dbReference type="GO" id="GO:0019867">
    <property type="term" value="C:outer membrane"/>
    <property type="evidence" value="ECO:0007669"/>
    <property type="project" value="InterPro"/>
</dbReference>
<evidence type="ECO:0000256" key="2">
    <source>
        <dbReference type="ARBA" id="ARBA00022452"/>
    </source>
</evidence>
<sequence>MFSIIYRCIRVGLLCVAGCAATMSLAMGQEVGRSGDAEAERWTVVVEGTTEAWPNRVEPPPSDSVRAAARALTHHYQRQGYLQATVDSATVHPNAPPYATFYVTRGPQTTVDAVQFTGHEALSEAALRRAMQLRAGKPLNQYVLDTDLRALREAYRAEGYPLATVHVDALDPTGDRAVAVTLAIDEGPQLWLKAVELDGAERTNPAYVARAAGLTYEAPLRNYDPEALRTALQDTGLFAQVEAPALQVDPDGGATLTFALEERPPGVFDLVVGVLPDGGAEESTSFVGSGRLELENLFGGGREADLALDRRPGRSSTVDVRLRDPFVFGQALDAEVVFAGEQRDSSYSARTYRGSLGYEVRSDWHLRGSVRRAVTRPGPQGQTLQDGAQRVARSSAWLGGVGLRIDQTDRRRAPRQGLRADVLVEQGRQQRTRRTVIERDTLRTQSTTQQTRLDGHLRTFWPLGRRHTLVLGAEARALLADTYDPSDLFRLGGYESLRGYDEDRFSGRVVGRGLAEYRLFVDRSSFVFAFAEVGGVDRPAMEGRSGARRAGQRSWHPSAGIGAELSTGLGRINISYAMNPDDGSPANGRVHVGLAVAL</sequence>
<dbReference type="PANTHER" id="PTHR12815">
    <property type="entry name" value="SORTING AND ASSEMBLY MACHINERY SAMM50 PROTEIN FAMILY MEMBER"/>
    <property type="match status" value="1"/>
</dbReference>
<dbReference type="EMBL" id="PDEP01000012">
    <property type="protein sequence ID" value="PEN05683.1"/>
    <property type="molecule type" value="Genomic_DNA"/>
</dbReference>
<proteinExistence type="predicted"/>
<dbReference type="Proteomes" id="UP000221024">
    <property type="component" value="Unassembled WGS sequence"/>
</dbReference>
<dbReference type="PANTHER" id="PTHR12815:SF18">
    <property type="entry name" value="SORTING AND ASSEMBLY MACHINERY COMPONENT 50 HOMOLOG"/>
    <property type="match status" value="1"/>
</dbReference>
<comment type="caution">
    <text evidence="8">The sequence shown here is derived from an EMBL/GenBank/DDBJ whole genome shotgun (WGS) entry which is preliminary data.</text>
</comment>
<name>A0A2H3P337_9BACT</name>
<dbReference type="InterPro" id="IPR010827">
    <property type="entry name" value="BamA/TamA_POTRA"/>
</dbReference>
<evidence type="ECO:0000259" key="7">
    <source>
        <dbReference type="PROSITE" id="PS51779"/>
    </source>
</evidence>
<dbReference type="Gene3D" id="2.40.160.50">
    <property type="entry name" value="membrane protein fhac: a member of the omp85/tpsb transporter family"/>
    <property type="match status" value="1"/>
</dbReference>
<gene>
    <name evidence="8" type="ORF">CRI93_12290</name>
</gene>
<feature type="domain" description="POTRA" evidence="7">
    <location>
        <begin position="109"/>
        <end position="187"/>
    </location>
</feature>
<feature type="domain" description="POTRA" evidence="7">
    <location>
        <begin position="190"/>
        <end position="263"/>
    </location>
</feature>
<comment type="subcellular location">
    <subcellularLocation>
        <location evidence="1">Membrane</location>
    </subcellularLocation>
</comment>
<protein>
    <recommendedName>
        <fullName evidence="7">POTRA domain-containing protein</fullName>
    </recommendedName>
</protein>
<evidence type="ECO:0000256" key="3">
    <source>
        <dbReference type="ARBA" id="ARBA00022692"/>
    </source>
</evidence>
<dbReference type="InterPro" id="IPR039910">
    <property type="entry name" value="D15-like"/>
</dbReference>
<evidence type="ECO:0000256" key="1">
    <source>
        <dbReference type="ARBA" id="ARBA00004370"/>
    </source>
</evidence>
<keyword evidence="3" id="KW-0812">Transmembrane</keyword>
<dbReference type="Gene3D" id="3.10.20.310">
    <property type="entry name" value="membrane protein fhac"/>
    <property type="match status" value="1"/>
</dbReference>
<dbReference type="AlphaFoldDB" id="A0A2H3P337"/>
<keyword evidence="4" id="KW-0472">Membrane</keyword>
<feature type="signal peptide" evidence="6">
    <location>
        <begin position="1"/>
        <end position="28"/>
    </location>
</feature>
<dbReference type="InterPro" id="IPR034746">
    <property type="entry name" value="POTRA"/>
</dbReference>
<keyword evidence="6" id="KW-0732">Signal</keyword>
<dbReference type="Pfam" id="PF07244">
    <property type="entry name" value="POTRA"/>
    <property type="match status" value="1"/>
</dbReference>
<dbReference type="Pfam" id="PF01103">
    <property type="entry name" value="Omp85"/>
    <property type="match status" value="1"/>
</dbReference>